<keyword evidence="2" id="KW-1185">Reference proteome</keyword>
<gene>
    <name evidence="1" type="ORF">TsocGM_21570</name>
</gene>
<evidence type="ECO:0000313" key="1">
    <source>
        <dbReference type="EMBL" id="RUL83778.1"/>
    </source>
</evidence>
<dbReference type="AlphaFoldDB" id="A0A432MEE2"/>
<protein>
    <submittedName>
        <fullName evidence="1">Uncharacterized protein</fullName>
    </submittedName>
</protein>
<dbReference type="Proteomes" id="UP000280296">
    <property type="component" value="Unassembled WGS sequence"/>
</dbReference>
<reference evidence="1 2" key="2">
    <citation type="submission" date="2019-01" db="EMBL/GenBank/DDBJ databases">
        <title>Tautonia sociabilis, a novel thermotolerant planctomycete of Isosphaeraceae family, isolated from a 4000 m deep subterranean habitat.</title>
        <authorList>
            <person name="Kovaleva O.L."/>
            <person name="Elcheninov A.G."/>
            <person name="Van Heerden E."/>
            <person name="Toshchakov S.V."/>
            <person name="Novikov A."/>
            <person name="Bonch-Osmolovskaya E.A."/>
            <person name="Kublanov I.V."/>
        </authorList>
    </citation>
    <scope>NUCLEOTIDE SEQUENCE [LARGE SCALE GENOMIC DNA]</scope>
    <source>
        <strain evidence="1 2">GM2012</strain>
    </source>
</reference>
<evidence type="ECO:0000313" key="2">
    <source>
        <dbReference type="Proteomes" id="UP000280296"/>
    </source>
</evidence>
<accession>A0A432MEE2</accession>
<proteinExistence type="predicted"/>
<comment type="caution">
    <text evidence="1">The sequence shown here is derived from an EMBL/GenBank/DDBJ whole genome shotgun (WGS) entry which is preliminary data.</text>
</comment>
<dbReference type="EMBL" id="RYZH01000056">
    <property type="protein sequence ID" value="RUL83778.1"/>
    <property type="molecule type" value="Genomic_DNA"/>
</dbReference>
<organism evidence="1 2">
    <name type="scientific">Tautonia sociabilis</name>
    <dbReference type="NCBI Taxonomy" id="2080755"/>
    <lineage>
        <taxon>Bacteria</taxon>
        <taxon>Pseudomonadati</taxon>
        <taxon>Planctomycetota</taxon>
        <taxon>Planctomycetia</taxon>
        <taxon>Isosphaerales</taxon>
        <taxon>Isosphaeraceae</taxon>
        <taxon>Tautonia</taxon>
    </lineage>
</organism>
<dbReference type="OrthoDB" id="281357at2"/>
<reference evidence="1 2" key="1">
    <citation type="submission" date="2018-12" db="EMBL/GenBank/DDBJ databases">
        <authorList>
            <person name="Toschakov S.V."/>
        </authorList>
    </citation>
    <scope>NUCLEOTIDE SEQUENCE [LARGE SCALE GENOMIC DNA]</scope>
    <source>
        <strain evidence="1 2">GM2012</strain>
    </source>
</reference>
<sequence length="90" mass="10553">MADRDYSPYQQKIIKRYYENYDAIKAQRLADLATELYLAEGKKRDRLWKQVAEILTKLEFPASRIEHLLAQKNPELIVGILKELEAKKGC</sequence>
<name>A0A432MEE2_9BACT</name>
<dbReference type="RefSeq" id="WP_126727533.1">
    <property type="nucleotide sequence ID" value="NZ_RYZH01000056.1"/>
</dbReference>